<organism evidence="1 2">
    <name type="scientific">Dreissena polymorpha</name>
    <name type="common">Zebra mussel</name>
    <name type="synonym">Mytilus polymorpha</name>
    <dbReference type="NCBI Taxonomy" id="45954"/>
    <lineage>
        <taxon>Eukaryota</taxon>
        <taxon>Metazoa</taxon>
        <taxon>Spiralia</taxon>
        <taxon>Lophotrochozoa</taxon>
        <taxon>Mollusca</taxon>
        <taxon>Bivalvia</taxon>
        <taxon>Autobranchia</taxon>
        <taxon>Heteroconchia</taxon>
        <taxon>Euheterodonta</taxon>
        <taxon>Imparidentia</taxon>
        <taxon>Neoheterodontei</taxon>
        <taxon>Myida</taxon>
        <taxon>Dreissenoidea</taxon>
        <taxon>Dreissenidae</taxon>
        <taxon>Dreissena</taxon>
    </lineage>
</organism>
<evidence type="ECO:0000313" key="2">
    <source>
        <dbReference type="Proteomes" id="UP000828390"/>
    </source>
</evidence>
<sequence>MPTSSTVTARICTCPVLWAKCVCALGVLWARTWLSHLSSLILSKPGYKLRFDNIHYKGTRAV</sequence>
<accession>A0A9D4DXM8</accession>
<protein>
    <submittedName>
        <fullName evidence="1">Uncharacterized protein</fullName>
    </submittedName>
</protein>
<comment type="caution">
    <text evidence="1">The sequence shown here is derived from an EMBL/GenBank/DDBJ whole genome shotgun (WGS) entry which is preliminary data.</text>
</comment>
<reference evidence="1" key="2">
    <citation type="submission" date="2020-11" db="EMBL/GenBank/DDBJ databases">
        <authorList>
            <person name="McCartney M.A."/>
            <person name="Auch B."/>
            <person name="Kono T."/>
            <person name="Mallez S."/>
            <person name="Becker A."/>
            <person name="Gohl D.M."/>
            <person name="Silverstein K.A.T."/>
            <person name="Koren S."/>
            <person name="Bechman K.B."/>
            <person name="Herman A."/>
            <person name="Abrahante J.E."/>
            <person name="Garbe J."/>
        </authorList>
    </citation>
    <scope>NUCLEOTIDE SEQUENCE</scope>
    <source>
        <strain evidence="1">Duluth1</strain>
        <tissue evidence="1">Whole animal</tissue>
    </source>
</reference>
<name>A0A9D4DXM8_DREPO</name>
<keyword evidence="2" id="KW-1185">Reference proteome</keyword>
<dbReference type="EMBL" id="JAIWYP010000009">
    <property type="protein sequence ID" value="KAH3769914.1"/>
    <property type="molecule type" value="Genomic_DNA"/>
</dbReference>
<reference evidence="1" key="1">
    <citation type="journal article" date="2019" name="bioRxiv">
        <title>The Genome of the Zebra Mussel, Dreissena polymorpha: A Resource for Invasive Species Research.</title>
        <authorList>
            <person name="McCartney M.A."/>
            <person name="Auch B."/>
            <person name="Kono T."/>
            <person name="Mallez S."/>
            <person name="Zhang Y."/>
            <person name="Obille A."/>
            <person name="Becker A."/>
            <person name="Abrahante J.E."/>
            <person name="Garbe J."/>
            <person name="Badalamenti J.P."/>
            <person name="Herman A."/>
            <person name="Mangelson H."/>
            <person name="Liachko I."/>
            <person name="Sullivan S."/>
            <person name="Sone E.D."/>
            <person name="Koren S."/>
            <person name="Silverstein K.A.T."/>
            <person name="Beckman K.B."/>
            <person name="Gohl D.M."/>
        </authorList>
    </citation>
    <scope>NUCLEOTIDE SEQUENCE</scope>
    <source>
        <strain evidence="1">Duluth1</strain>
        <tissue evidence="1">Whole animal</tissue>
    </source>
</reference>
<gene>
    <name evidence="1" type="ORF">DPMN_171195</name>
</gene>
<proteinExistence type="predicted"/>
<dbReference type="AlphaFoldDB" id="A0A9D4DXM8"/>
<evidence type="ECO:0000313" key="1">
    <source>
        <dbReference type="EMBL" id="KAH3769914.1"/>
    </source>
</evidence>
<dbReference type="Proteomes" id="UP000828390">
    <property type="component" value="Unassembled WGS sequence"/>
</dbReference>